<proteinExistence type="predicted"/>
<protein>
    <submittedName>
        <fullName evidence="1">Uncharacterized protein</fullName>
    </submittedName>
</protein>
<name>A0ACB8D2M6_DERSI</name>
<evidence type="ECO:0000313" key="2">
    <source>
        <dbReference type="Proteomes" id="UP000821865"/>
    </source>
</evidence>
<keyword evidence="2" id="KW-1185">Reference proteome</keyword>
<gene>
    <name evidence="1" type="ORF">HPB49_003216</name>
</gene>
<accession>A0ACB8D2M6</accession>
<reference evidence="1" key="1">
    <citation type="submission" date="2020-05" db="EMBL/GenBank/DDBJ databases">
        <title>Large-scale comparative analyses of tick genomes elucidate their genetic diversity and vector capacities.</title>
        <authorList>
            <person name="Jia N."/>
            <person name="Wang J."/>
            <person name="Shi W."/>
            <person name="Du L."/>
            <person name="Sun Y."/>
            <person name="Zhan W."/>
            <person name="Jiang J."/>
            <person name="Wang Q."/>
            <person name="Zhang B."/>
            <person name="Ji P."/>
            <person name="Sakyi L.B."/>
            <person name="Cui X."/>
            <person name="Yuan T."/>
            <person name="Jiang B."/>
            <person name="Yang W."/>
            <person name="Lam T.T.-Y."/>
            <person name="Chang Q."/>
            <person name="Ding S."/>
            <person name="Wang X."/>
            <person name="Zhu J."/>
            <person name="Ruan X."/>
            <person name="Zhao L."/>
            <person name="Wei J."/>
            <person name="Que T."/>
            <person name="Du C."/>
            <person name="Cheng J."/>
            <person name="Dai P."/>
            <person name="Han X."/>
            <person name="Huang E."/>
            <person name="Gao Y."/>
            <person name="Liu J."/>
            <person name="Shao H."/>
            <person name="Ye R."/>
            <person name="Li L."/>
            <person name="Wei W."/>
            <person name="Wang X."/>
            <person name="Wang C."/>
            <person name="Yang T."/>
            <person name="Huo Q."/>
            <person name="Li W."/>
            <person name="Guo W."/>
            <person name="Chen H."/>
            <person name="Zhou L."/>
            <person name="Ni X."/>
            <person name="Tian J."/>
            <person name="Zhou Y."/>
            <person name="Sheng Y."/>
            <person name="Liu T."/>
            <person name="Pan Y."/>
            <person name="Xia L."/>
            <person name="Li J."/>
            <person name="Zhao F."/>
            <person name="Cao W."/>
        </authorList>
    </citation>
    <scope>NUCLEOTIDE SEQUENCE</scope>
    <source>
        <strain evidence="1">Dsil-2018</strain>
    </source>
</reference>
<organism evidence="1 2">
    <name type="scientific">Dermacentor silvarum</name>
    <name type="common">Tick</name>
    <dbReference type="NCBI Taxonomy" id="543639"/>
    <lineage>
        <taxon>Eukaryota</taxon>
        <taxon>Metazoa</taxon>
        <taxon>Ecdysozoa</taxon>
        <taxon>Arthropoda</taxon>
        <taxon>Chelicerata</taxon>
        <taxon>Arachnida</taxon>
        <taxon>Acari</taxon>
        <taxon>Parasitiformes</taxon>
        <taxon>Ixodida</taxon>
        <taxon>Ixodoidea</taxon>
        <taxon>Ixodidae</taxon>
        <taxon>Rhipicephalinae</taxon>
        <taxon>Dermacentor</taxon>
    </lineage>
</organism>
<evidence type="ECO:0000313" key="1">
    <source>
        <dbReference type="EMBL" id="KAH7958611.1"/>
    </source>
</evidence>
<sequence>MASNPYPSATAASKESRLRGINHGVASNDSSLRRPAAVLQGVTLLFLDVAPGTEFGLDMATNVVGDKFPGAKLVPAGLHFVSMTGTAPTSTGFEKGSSAKRTLSRRAGSVALQE</sequence>
<comment type="caution">
    <text evidence="1">The sequence shown here is derived from an EMBL/GenBank/DDBJ whole genome shotgun (WGS) entry which is preliminary data.</text>
</comment>
<dbReference type="EMBL" id="CM023472">
    <property type="protein sequence ID" value="KAH7958611.1"/>
    <property type="molecule type" value="Genomic_DNA"/>
</dbReference>
<dbReference type="Proteomes" id="UP000821865">
    <property type="component" value="Chromosome 3"/>
</dbReference>